<keyword evidence="9" id="KW-1185">Reference proteome</keyword>
<comment type="similarity">
    <text evidence="2">Belongs to the mTERF family.</text>
</comment>
<evidence type="ECO:0000313" key="9">
    <source>
        <dbReference type="Proteomes" id="UP000691718"/>
    </source>
</evidence>
<comment type="caution">
    <text evidence="8">The sequence shown here is derived from an EMBL/GenBank/DDBJ whole genome shotgun (WGS) entry which is preliminary data.</text>
</comment>
<evidence type="ECO:0000313" key="8">
    <source>
        <dbReference type="EMBL" id="CAG5021703.1"/>
    </source>
</evidence>
<dbReference type="AlphaFoldDB" id="A0A8S3XIA6"/>
<dbReference type="GO" id="GO:0006355">
    <property type="term" value="P:regulation of DNA-templated transcription"/>
    <property type="evidence" value="ECO:0007669"/>
    <property type="project" value="UniProtKB-ARBA"/>
</dbReference>
<dbReference type="Proteomes" id="UP000691718">
    <property type="component" value="Unassembled WGS sequence"/>
</dbReference>
<evidence type="ECO:0000256" key="6">
    <source>
        <dbReference type="ARBA" id="ARBA00023163"/>
    </source>
</evidence>
<dbReference type="FunFam" id="1.25.70.10:FF:000002">
    <property type="entry name" value="transcription termination factor 3, mitochondrial"/>
    <property type="match status" value="1"/>
</dbReference>
<gene>
    <name evidence="8" type="ORF">PAPOLLO_LOCUS17590</name>
</gene>
<name>A0A8S3XIA6_PARAO</name>
<keyword evidence="6" id="KW-0804">Transcription</keyword>
<organism evidence="8 9">
    <name type="scientific">Parnassius apollo</name>
    <name type="common">Apollo butterfly</name>
    <name type="synonym">Papilio apollo</name>
    <dbReference type="NCBI Taxonomy" id="110799"/>
    <lineage>
        <taxon>Eukaryota</taxon>
        <taxon>Metazoa</taxon>
        <taxon>Ecdysozoa</taxon>
        <taxon>Arthropoda</taxon>
        <taxon>Hexapoda</taxon>
        <taxon>Insecta</taxon>
        <taxon>Pterygota</taxon>
        <taxon>Neoptera</taxon>
        <taxon>Endopterygota</taxon>
        <taxon>Lepidoptera</taxon>
        <taxon>Glossata</taxon>
        <taxon>Ditrysia</taxon>
        <taxon>Papilionoidea</taxon>
        <taxon>Papilionidae</taxon>
        <taxon>Parnassiinae</taxon>
        <taxon>Parnassini</taxon>
        <taxon>Parnassius</taxon>
        <taxon>Parnassius</taxon>
    </lineage>
</organism>
<evidence type="ECO:0000256" key="7">
    <source>
        <dbReference type="ARBA" id="ARBA00071275"/>
    </source>
</evidence>
<keyword evidence="4" id="KW-0805">Transcription regulation</keyword>
<dbReference type="GO" id="GO:0005739">
    <property type="term" value="C:mitochondrion"/>
    <property type="evidence" value="ECO:0007669"/>
    <property type="project" value="UniProtKB-SubCell"/>
</dbReference>
<evidence type="ECO:0000256" key="4">
    <source>
        <dbReference type="ARBA" id="ARBA00023015"/>
    </source>
</evidence>
<dbReference type="GO" id="GO:0061668">
    <property type="term" value="P:mitochondrial ribosome assembly"/>
    <property type="evidence" value="ECO:0007669"/>
    <property type="project" value="TreeGrafter"/>
</dbReference>
<evidence type="ECO:0000256" key="2">
    <source>
        <dbReference type="ARBA" id="ARBA00007692"/>
    </source>
</evidence>
<dbReference type="SMART" id="SM00733">
    <property type="entry name" value="Mterf"/>
    <property type="match status" value="5"/>
</dbReference>
<dbReference type="Pfam" id="PF02536">
    <property type="entry name" value="mTERF"/>
    <property type="match status" value="1"/>
</dbReference>
<dbReference type="EMBL" id="CAJQZP010001146">
    <property type="protein sequence ID" value="CAG5021703.1"/>
    <property type="molecule type" value="Genomic_DNA"/>
</dbReference>
<dbReference type="PANTHER" id="PTHR13068:SF112">
    <property type="entry name" value="TRANSCRIPTION TERMINATION FACTOR 3, MITOCHONDRIAL"/>
    <property type="match status" value="1"/>
</dbReference>
<dbReference type="OrthoDB" id="637682at2759"/>
<evidence type="ECO:0000256" key="5">
    <source>
        <dbReference type="ARBA" id="ARBA00023128"/>
    </source>
</evidence>
<keyword evidence="3" id="KW-0809">Transit peptide</keyword>
<comment type="subcellular location">
    <subcellularLocation>
        <location evidence="1">Mitochondrion</location>
    </subcellularLocation>
</comment>
<dbReference type="GO" id="GO:0006390">
    <property type="term" value="P:mitochondrial transcription"/>
    <property type="evidence" value="ECO:0007669"/>
    <property type="project" value="TreeGrafter"/>
</dbReference>
<keyword evidence="5" id="KW-0496">Mitochondrion</keyword>
<proteinExistence type="inferred from homology"/>
<reference evidence="8" key="1">
    <citation type="submission" date="2021-04" db="EMBL/GenBank/DDBJ databases">
        <authorList>
            <person name="Tunstrom K."/>
        </authorList>
    </citation>
    <scope>NUCLEOTIDE SEQUENCE</scope>
</reference>
<protein>
    <recommendedName>
        <fullName evidence="7">Transcription termination factor 3, mitochondrial</fullName>
    </recommendedName>
</protein>
<evidence type="ECO:0000256" key="3">
    <source>
        <dbReference type="ARBA" id="ARBA00022946"/>
    </source>
</evidence>
<sequence>MRCTLLKRFSVSKAINNARRYHSPDYNFDLTNHNLSVQQEQKNALQRTSEDLSIITSYFPKSFNFAAYVNSSNTLQTLLHLNVNLSKIEKKPFVAEKILKLNFEEENTKEILLFIKDYVGVEYIGHFLTKNPLILFETAEDLKIRVNYLESKKFQNESIRKIITQNPFWLMFSTIRIDKRLGYYQEKFKLCGSEVRYLATKQPNLITYNLHHIQTNSFVIKEEMGFNDNEVKELILKIPKVWMINQHSLLERFNYVHNVMKIPHEKVLHYPNILLCRNFKVKQRHIFLEKLGRAQYDATKENYVPLSALIEGTDQDFCRTYAKCLVDDFNTFLKTM</sequence>
<dbReference type="InterPro" id="IPR003690">
    <property type="entry name" value="MTERF"/>
</dbReference>
<dbReference type="PANTHER" id="PTHR13068">
    <property type="entry name" value="CGI-12 PROTEIN-RELATED"/>
    <property type="match status" value="1"/>
</dbReference>
<dbReference type="GO" id="GO:0003676">
    <property type="term" value="F:nucleic acid binding"/>
    <property type="evidence" value="ECO:0007669"/>
    <property type="project" value="InterPro"/>
</dbReference>
<evidence type="ECO:0000256" key="1">
    <source>
        <dbReference type="ARBA" id="ARBA00004173"/>
    </source>
</evidence>
<accession>A0A8S3XIA6</accession>